<comment type="caution">
    <text evidence="2">The sequence shown here is derived from an EMBL/GenBank/DDBJ whole genome shotgun (WGS) entry which is preliminary data.</text>
</comment>
<protein>
    <submittedName>
        <fullName evidence="2">Alpha/beta hydrolase</fullName>
    </submittedName>
</protein>
<dbReference type="InterPro" id="IPR000639">
    <property type="entry name" value="Epox_hydrolase-like"/>
</dbReference>
<evidence type="ECO:0000313" key="2">
    <source>
        <dbReference type="EMBL" id="GAA3705258.1"/>
    </source>
</evidence>
<proteinExistence type="predicted"/>
<dbReference type="PANTHER" id="PTHR43798:SF33">
    <property type="entry name" value="HYDROLASE, PUTATIVE (AFU_ORTHOLOGUE AFUA_2G14860)-RELATED"/>
    <property type="match status" value="1"/>
</dbReference>
<reference evidence="3" key="1">
    <citation type="journal article" date="2019" name="Int. J. Syst. Evol. Microbiol.">
        <title>The Global Catalogue of Microorganisms (GCM) 10K type strain sequencing project: providing services to taxonomists for standard genome sequencing and annotation.</title>
        <authorList>
            <consortium name="The Broad Institute Genomics Platform"/>
            <consortium name="The Broad Institute Genome Sequencing Center for Infectious Disease"/>
            <person name="Wu L."/>
            <person name="Ma J."/>
        </authorList>
    </citation>
    <scope>NUCLEOTIDE SEQUENCE [LARGE SCALE GENOMIC DNA]</scope>
    <source>
        <strain evidence="3">JCM 17125</strain>
    </source>
</reference>
<sequence>MPTYTTYDGTELAYRVEGSGEPLVVWPGGPARDPAYLGDLGGLARAAHRALVIPDPRGTGASPAPADPTAYAAVRLVDDLEALRAHLGLDAVDLLGHSAGGSVSLLYAARHPERIRRLVLVTPGTATVGLDVTDEEWESRAALRAGEPWFAEAKVALDADDGTPATRQAMSPFLYGAWTDAARLHAASDDQQRNREGTRGFWAERPDPEQTRRVLGEMTAPVRVVVGELDLMPGPELGDQLAGLFPDGRSVVQPGAAHFPWVDDPALFARLVVETLAV</sequence>
<dbReference type="SUPFAM" id="SSF53474">
    <property type="entry name" value="alpha/beta-Hydrolases"/>
    <property type="match status" value="1"/>
</dbReference>
<accession>A0ABP7DIW7</accession>
<name>A0ABP7DIW7_9MICO</name>
<keyword evidence="2" id="KW-0378">Hydrolase</keyword>
<dbReference type="InterPro" id="IPR029058">
    <property type="entry name" value="AB_hydrolase_fold"/>
</dbReference>
<feature type="domain" description="AB hydrolase-1" evidence="1">
    <location>
        <begin position="42"/>
        <end position="264"/>
    </location>
</feature>
<dbReference type="PRINTS" id="PR00412">
    <property type="entry name" value="EPOXHYDRLASE"/>
</dbReference>
<dbReference type="InterPro" id="IPR000073">
    <property type="entry name" value="AB_hydrolase_1"/>
</dbReference>
<dbReference type="RefSeq" id="WP_344945968.1">
    <property type="nucleotide sequence ID" value="NZ_BAABDC010000003.1"/>
</dbReference>
<evidence type="ECO:0000313" key="3">
    <source>
        <dbReference type="Proteomes" id="UP001501468"/>
    </source>
</evidence>
<dbReference type="Pfam" id="PF00561">
    <property type="entry name" value="Abhydrolase_1"/>
    <property type="match status" value="1"/>
</dbReference>
<dbReference type="InterPro" id="IPR050266">
    <property type="entry name" value="AB_hydrolase_sf"/>
</dbReference>
<dbReference type="PANTHER" id="PTHR43798">
    <property type="entry name" value="MONOACYLGLYCEROL LIPASE"/>
    <property type="match status" value="1"/>
</dbReference>
<organism evidence="2 3">
    <name type="scientific">Terrabacter ginsenosidimutans</name>
    <dbReference type="NCBI Taxonomy" id="490575"/>
    <lineage>
        <taxon>Bacteria</taxon>
        <taxon>Bacillati</taxon>
        <taxon>Actinomycetota</taxon>
        <taxon>Actinomycetes</taxon>
        <taxon>Micrococcales</taxon>
        <taxon>Intrasporangiaceae</taxon>
        <taxon>Terrabacter</taxon>
    </lineage>
</organism>
<dbReference type="GO" id="GO:0016787">
    <property type="term" value="F:hydrolase activity"/>
    <property type="evidence" value="ECO:0007669"/>
    <property type="project" value="UniProtKB-KW"/>
</dbReference>
<dbReference type="PRINTS" id="PR00111">
    <property type="entry name" value="ABHYDROLASE"/>
</dbReference>
<dbReference type="EMBL" id="BAABDC010000003">
    <property type="protein sequence ID" value="GAA3705258.1"/>
    <property type="molecule type" value="Genomic_DNA"/>
</dbReference>
<dbReference type="Proteomes" id="UP001501468">
    <property type="component" value="Unassembled WGS sequence"/>
</dbReference>
<evidence type="ECO:0000259" key="1">
    <source>
        <dbReference type="Pfam" id="PF00561"/>
    </source>
</evidence>
<keyword evidence="3" id="KW-1185">Reference proteome</keyword>
<dbReference type="Gene3D" id="3.40.50.1820">
    <property type="entry name" value="alpha/beta hydrolase"/>
    <property type="match status" value="1"/>
</dbReference>
<gene>
    <name evidence="2" type="ORF">GCM10022399_22500</name>
</gene>